<dbReference type="SUPFAM" id="SSF52743">
    <property type="entry name" value="Subtilisin-like"/>
    <property type="match status" value="1"/>
</dbReference>
<dbReference type="PROSITE" id="PS51892">
    <property type="entry name" value="SUBTILASE"/>
    <property type="match status" value="1"/>
</dbReference>
<dbReference type="PROSITE" id="PS00136">
    <property type="entry name" value="SUBTILASE_ASP"/>
    <property type="match status" value="1"/>
</dbReference>
<accession>A0ABW2QMY4</accession>
<evidence type="ECO:0000256" key="5">
    <source>
        <dbReference type="PROSITE-ProRule" id="PRU01240"/>
    </source>
</evidence>
<dbReference type="PROSITE" id="PS00137">
    <property type="entry name" value="SUBTILASE_HIS"/>
    <property type="match status" value="1"/>
</dbReference>
<evidence type="ECO:0000259" key="8">
    <source>
        <dbReference type="Pfam" id="PF00082"/>
    </source>
</evidence>
<dbReference type="Gene3D" id="3.40.50.200">
    <property type="entry name" value="Peptidase S8/S53 domain"/>
    <property type="match status" value="1"/>
</dbReference>
<dbReference type="InterPro" id="IPR023827">
    <property type="entry name" value="Peptidase_S8_Asp-AS"/>
</dbReference>
<sequence>MLQQSMRCGAHGWWRPVAAVWFCAGLAACGGGATSPVPAGEPVDSSADTVLINSSAVEAQTDQVLVRLVEELAGQQFEERAAEYARTLSLHSGVTLRSVRRTASGSVVMALPKAMGEAEVTAVVQRLMANEAVAHAEPDMRVWSDTLAPNDPRWADQWSLASANVVRSGVQAQAAWTLTLGSPATVVAVLDTGILPHADLQGRLLPGYDFVSNVGHANDGNGRDPDASDPGDWVDGSEPWLSGVSPRNSGWHGTHVAGIVAAQRGNGVGVAGIDARARVLPVRVLGRGGGYISDVADGLRWAVGAPVAGAPANPTPARVANLSLGAAGHCSSEMQGALDEAWARGAVVVASAGNQAQNVAGTVLASCQRVLVTAALGKGGEQASYTNFGAGVALAAPGGNAGSDTGIVSLGDSGRQGPTGDSSYLRKRGTSMAAPHVAGTVSLMLAANPGLTPTQVGALLRASARPFAQGTGNDCVPERCGAGVLDAAAAVSLAAMYPAHRPLTGTGLTAETLGSVAPEAGWWRDTVDASRQAFVDVRGQEVLLSVQYRDAAGRPLWAHARLVADAEAGEWVGRLIAYEGGASLNGPARAPQPAADMGEVRWRKTDALATQLRTPMGTWTLVRDRFGFASAPADGRTGVWWADERPGMGFLLEQQAAQVRIGVHAFADNGQPAWVEAVLTRGADGVFRGQWQQPSGGLPHLLQPQAGVEGEWSWVSSLEGRLRLANGQQVTVRASVNADVAEAHQQSASLLGIWRADYVVGRSFSERWTLAHLRPSEVNAGDYNVWGINQWGGSMVGGWSSRYANHSLYAPGMAFDDFYRFHLVDGRLQGCYHHYHIALASLSGCYPFTAASLAGAGSALNSWPTLSVGGVGDRSKEAMLQVTLTARVLTEAALENTHTADAGTGKPTGAAAAQLNEWQRQLGAMR</sequence>
<comment type="similarity">
    <text evidence="1 5 6">Belongs to the peptidase S8 family.</text>
</comment>
<dbReference type="InterPro" id="IPR034176">
    <property type="entry name" value="Peptidases_S8_13"/>
</dbReference>
<evidence type="ECO:0000256" key="2">
    <source>
        <dbReference type="ARBA" id="ARBA00022670"/>
    </source>
</evidence>
<name>A0ABW2QMY4_9BURK</name>
<dbReference type="InterPro" id="IPR036852">
    <property type="entry name" value="Peptidase_S8/S53_dom_sf"/>
</dbReference>
<proteinExistence type="inferred from homology"/>
<evidence type="ECO:0000313" key="9">
    <source>
        <dbReference type="EMBL" id="MFC7410770.1"/>
    </source>
</evidence>
<evidence type="ECO:0000256" key="4">
    <source>
        <dbReference type="ARBA" id="ARBA00022825"/>
    </source>
</evidence>
<feature type="active site" description="Charge relay system" evidence="5">
    <location>
        <position position="252"/>
    </location>
</feature>
<keyword evidence="4 5" id="KW-0720">Serine protease</keyword>
<reference evidence="10" key="1">
    <citation type="journal article" date="2019" name="Int. J. Syst. Evol. Microbiol.">
        <title>The Global Catalogue of Microorganisms (GCM) 10K type strain sequencing project: providing services to taxonomists for standard genome sequencing and annotation.</title>
        <authorList>
            <consortium name="The Broad Institute Genomics Platform"/>
            <consortium name="The Broad Institute Genome Sequencing Center for Infectious Disease"/>
            <person name="Wu L."/>
            <person name="Ma J."/>
        </authorList>
    </citation>
    <scope>NUCLEOTIDE SEQUENCE [LARGE SCALE GENOMIC DNA]</scope>
    <source>
        <strain evidence="10">CGMCC 1.12371</strain>
    </source>
</reference>
<feature type="active site" description="Charge relay system" evidence="5">
    <location>
        <position position="191"/>
    </location>
</feature>
<dbReference type="PROSITE" id="PS51257">
    <property type="entry name" value="PROKAR_LIPOPROTEIN"/>
    <property type="match status" value="1"/>
</dbReference>
<keyword evidence="10" id="KW-1185">Reference proteome</keyword>
<evidence type="ECO:0000313" key="10">
    <source>
        <dbReference type="Proteomes" id="UP001596501"/>
    </source>
</evidence>
<keyword evidence="3 5" id="KW-0378">Hydrolase</keyword>
<evidence type="ECO:0000256" key="6">
    <source>
        <dbReference type="RuleBase" id="RU003355"/>
    </source>
</evidence>
<dbReference type="Pfam" id="PF00082">
    <property type="entry name" value="Peptidase_S8"/>
    <property type="match status" value="1"/>
</dbReference>
<dbReference type="PRINTS" id="PR00723">
    <property type="entry name" value="SUBTILISIN"/>
</dbReference>
<dbReference type="InterPro" id="IPR000209">
    <property type="entry name" value="Peptidase_S8/S53_dom"/>
</dbReference>
<dbReference type="PANTHER" id="PTHR43806">
    <property type="entry name" value="PEPTIDASE S8"/>
    <property type="match status" value="1"/>
</dbReference>
<dbReference type="InterPro" id="IPR023828">
    <property type="entry name" value="Peptidase_S8_Ser-AS"/>
</dbReference>
<dbReference type="EMBL" id="JBHTCA010000019">
    <property type="protein sequence ID" value="MFC7410770.1"/>
    <property type="molecule type" value="Genomic_DNA"/>
</dbReference>
<comment type="caution">
    <text evidence="9">The sequence shown here is derived from an EMBL/GenBank/DDBJ whole genome shotgun (WGS) entry which is preliminary data.</text>
</comment>
<dbReference type="Proteomes" id="UP001596501">
    <property type="component" value="Unassembled WGS sequence"/>
</dbReference>
<dbReference type="CDD" id="cd07496">
    <property type="entry name" value="Peptidases_S8_13"/>
    <property type="match status" value="1"/>
</dbReference>
<dbReference type="InterPro" id="IPR050131">
    <property type="entry name" value="Peptidase_S8_subtilisin-like"/>
</dbReference>
<feature type="region of interest" description="Disordered" evidence="7">
    <location>
        <begin position="216"/>
        <end position="247"/>
    </location>
</feature>
<dbReference type="PANTHER" id="PTHR43806:SF11">
    <property type="entry name" value="CEREVISIN-RELATED"/>
    <property type="match status" value="1"/>
</dbReference>
<organism evidence="9 10">
    <name type="scientific">Hydrogenophaga atypica</name>
    <dbReference type="NCBI Taxonomy" id="249409"/>
    <lineage>
        <taxon>Bacteria</taxon>
        <taxon>Pseudomonadati</taxon>
        <taxon>Pseudomonadota</taxon>
        <taxon>Betaproteobacteria</taxon>
        <taxon>Burkholderiales</taxon>
        <taxon>Comamonadaceae</taxon>
        <taxon>Hydrogenophaga</taxon>
    </lineage>
</organism>
<feature type="domain" description="Peptidase S8/S53" evidence="8">
    <location>
        <begin position="184"/>
        <end position="483"/>
    </location>
</feature>
<evidence type="ECO:0000256" key="7">
    <source>
        <dbReference type="SAM" id="MobiDB-lite"/>
    </source>
</evidence>
<keyword evidence="2 5" id="KW-0645">Protease</keyword>
<dbReference type="InterPro" id="IPR015500">
    <property type="entry name" value="Peptidase_S8_subtilisin-rel"/>
</dbReference>
<evidence type="ECO:0000256" key="3">
    <source>
        <dbReference type="ARBA" id="ARBA00022801"/>
    </source>
</evidence>
<dbReference type="PROSITE" id="PS00138">
    <property type="entry name" value="SUBTILASE_SER"/>
    <property type="match status" value="1"/>
</dbReference>
<evidence type="ECO:0000256" key="1">
    <source>
        <dbReference type="ARBA" id="ARBA00011073"/>
    </source>
</evidence>
<dbReference type="RefSeq" id="WP_382226288.1">
    <property type="nucleotide sequence ID" value="NZ_JBHTCA010000019.1"/>
</dbReference>
<dbReference type="EC" id="3.4.-.-" evidence="9"/>
<dbReference type="GO" id="GO:0016787">
    <property type="term" value="F:hydrolase activity"/>
    <property type="evidence" value="ECO:0007669"/>
    <property type="project" value="UniProtKB-KW"/>
</dbReference>
<dbReference type="InterPro" id="IPR022398">
    <property type="entry name" value="Peptidase_S8_His-AS"/>
</dbReference>
<protein>
    <submittedName>
        <fullName evidence="9">S8 family peptidase</fullName>
        <ecNumber evidence="9">3.4.-.-</ecNumber>
    </submittedName>
</protein>
<feature type="active site" description="Charge relay system" evidence="5">
    <location>
        <position position="431"/>
    </location>
</feature>
<gene>
    <name evidence="9" type="ORF">ACFQPB_18080</name>
</gene>